<dbReference type="AlphaFoldDB" id="A0A1J3CE32"/>
<accession>A0A1J3CE32</accession>
<feature type="region of interest" description="Disordered" evidence="1">
    <location>
        <begin position="55"/>
        <end position="74"/>
    </location>
</feature>
<reference evidence="2" key="1">
    <citation type="submission" date="2016-07" db="EMBL/GenBank/DDBJ databases">
        <title>De novo transcriptome assembly of four accessions of the metal hyperaccumulator plant Noccaea caerulescens.</title>
        <authorList>
            <person name="Blande D."/>
            <person name="Halimaa P."/>
            <person name="Tervahauta A.I."/>
            <person name="Aarts M.G."/>
            <person name="Karenlampi S.O."/>
        </authorList>
    </citation>
    <scope>NUCLEOTIDE SEQUENCE</scope>
</reference>
<organism evidence="2">
    <name type="scientific">Noccaea caerulescens</name>
    <name type="common">Alpine penny-cress</name>
    <name type="synonym">Thlaspi caerulescens</name>
    <dbReference type="NCBI Taxonomy" id="107243"/>
    <lineage>
        <taxon>Eukaryota</taxon>
        <taxon>Viridiplantae</taxon>
        <taxon>Streptophyta</taxon>
        <taxon>Embryophyta</taxon>
        <taxon>Tracheophyta</taxon>
        <taxon>Spermatophyta</taxon>
        <taxon>Magnoliopsida</taxon>
        <taxon>eudicotyledons</taxon>
        <taxon>Gunneridae</taxon>
        <taxon>Pentapetalae</taxon>
        <taxon>rosids</taxon>
        <taxon>malvids</taxon>
        <taxon>Brassicales</taxon>
        <taxon>Brassicaceae</taxon>
        <taxon>Coluteocarpeae</taxon>
        <taxon>Noccaea</taxon>
    </lineage>
</organism>
<feature type="compositionally biased region" description="Basic residues" evidence="1">
    <location>
        <begin position="64"/>
        <end position="74"/>
    </location>
</feature>
<gene>
    <name evidence="2" type="ORF">GA_TR19988_c3_g1_i1_g.66636</name>
</gene>
<proteinExistence type="predicted"/>
<evidence type="ECO:0000313" key="2">
    <source>
        <dbReference type="EMBL" id="JAU03613.1"/>
    </source>
</evidence>
<sequence>MFDCKKIVKSQVISGQLEKFVRLDSMDSRYSQASEAGLNKCTLNLRGATRSVHANNASSGSFKKGFRKGSKGIA</sequence>
<name>A0A1J3CE32_NOCCA</name>
<dbReference type="EMBL" id="GEVI01028707">
    <property type="protein sequence ID" value="JAU03613.1"/>
    <property type="molecule type" value="Transcribed_RNA"/>
</dbReference>
<protein>
    <submittedName>
        <fullName evidence="2">Putative cyclic nucleotide-gated ion channel 9</fullName>
    </submittedName>
</protein>
<evidence type="ECO:0000256" key="1">
    <source>
        <dbReference type="SAM" id="MobiDB-lite"/>
    </source>
</evidence>